<accession>A0A8A3PB55</accession>
<dbReference type="AlphaFoldDB" id="A0A8A3PB55"/>
<dbReference type="OrthoDB" id="4232400at2759"/>
<name>A0A8A3PB55_9HELO</name>
<evidence type="ECO:0000313" key="2">
    <source>
        <dbReference type="EMBL" id="QSZ32324.1"/>
    </source>
</evidence>
<dbReference type="EMBL" id="CP063407">
    <property type="protein sequence ID" value="QSZ32324.1"/>
    <property type="molecule type" value="Genomic_DNA"/>
</dbReference>
<feature type="compositionally biased region" description="Low complexity" evidence="1">
    <location>
        <begin position="10"/>
        <end position="23"/>
    </location>
</feature>
<proteinExistence type="predicted"/>
<gene>
    <name evidence="2" type="ORF">DSL72_001898</name>
</gene>
<feature type="region of interest" description="Disordered" evidence="1">
    <location>
        <begin position="53"/>
        <end position="73"/>
    </location>
</feature>
<protein>
    <submittedName>
        <fullName evidence="2">Uncharacterized protein</fullName>
    </submittedName>
</protein>
<feature type="region of interest" description="Disordered" evidence="1">
    <location>
        <begin position="1"/>
        <end position="40"/>
    </location>
</feature>
<sequence>MASGYSCPTSSLQSEQASSQSVGFRERGSRSGRASRQTCRLTRWNDENMKAAQHNTENMRPRDTRVHHGGSSAYRGEVSNYRIIRDQGFGGMKDFMDSHGLRVWNDEDCQTAHQIVESMKYYDEQHRNLPTFAERSADDVTHGWVIEDEMNNAFRFGNTNRNSHSANEELVRERASLTAQQQEDSLDDTTYHNNGRELEGDNVGSCGGHSQDIETGFGAFNFGNEGGCYDGSSGGGCEGHDYYCGEDVEYDHGYDYGYDYDEDYD</sequence>
<keyword evidence="3" id="KW-1185">Reference proteome</keyword>
<feature type="compositionally biased region" description="Basic and acidic residues" evidence="1">
    <location>
        <begin position="57"/>
        <end position="66"/>
    </location>
</feature>
<evidence type="ECO:0000313" key="3">
    <source>
        <dbReference type="Proteomes" id="UP000672032"/>
    </source>
</evidence>
<evidence type="ECO:0000256" key="1">
    <source>
        <dbReference type="SAM" id="MobiDB-lite"/>
    </source>
</evidence>
<feature type="region of interest" description="Disordered" evidence="1">
    <location>
        <begin position="179"/>
        <end position="207"/>
    </location>
</feature>
<organism evidence="2 3">
    <name type="scientific">Monilinia vaccinii-corymbosi</name>
    <dbReference type="NCBI Taxonomy" id="61207"/>
    <lineage>
        <taxon>Eukaryota</taxon>
        <taxon>Fungi</taxon>
        <taxon>Dikarya</taxon>
        <taxon>Ascomycota</taxon>
        <taxon>Pezizomycotina</taxon>
        <taxon>Leotiomycetes</taxon>
        <taxon>Helotiales</taxon>
        <taxon>Sclerotiniaceae</taxon>
        <taxon>Monilinia</taxon>
    </lineage>
</organism>
<dbReference type="Proteomes" id="UP000672032">
    <property type="component" value="Chromosome 3"/>
</dbReference>
<reference evidence="2" key="1">
    <citation type="submission" date="2020-10" db="EMBL/GenBank/DDBJ databases">
        <title>Genome Sequence of Monilinia vaccinii-corymbosi Sheds Light on Mummy Berry Disease Infection of Blueberry and Mating Type.</title>
        <authorList>
            <person name="Yow A.G."/>
            <person name="Zhang Y."/>
            <person name="Bansal K."/>
            <person name="Eacker S.M."/>
            <person name="Sullivan S."/>
            <person name="Liachko I."/>
            <person name="Cubeta M.A."/>
            <person name="Rollins J.A."/>
            <person name="Ashrafi H."/>
        </authorList>
    </citation>
    <scope>NUCLEOTIDE SEQUENCE</scope>
    <source>
        <strain evidence="2">RL-1</strain>
    </source>
</reference>